<evidence type="ECO:0000256" key="2">
    <source>
        <dbReference type="SAM" id="Phobius"/>
    </source>
</evidence>
<reference evidence="4 5" key="1">
    <citation type="journal article" date="2017" name="Int. J. Parasitol.">
        <title>The genome of the protozoan parasite Cystoisospora suis and a reverse vaccinology approach to identify vaccine candidates.</title>
        <authorList>
            <person name="Palmieri N."/>
            <person name="Shrestha A."/>
            <person name="Ruttkowski B."/>
            <person name="Beck T."/>
            <person name="Vogl C."/>
            <person name="Tomley F."/>
            <person name="Blake D.P."/>
            <person name="Joachim A."/>
        </authorList>
    </citation>
    <scope>NUCLEOTIDE SEQUENCE [LARGE SCALE GENOMIC DNA]</scope>
    <source>
        <strain evidence="4 5">Wien I</strain>
    </source>
</reference>
<evidence type="ECO:0008006" key="6">
    <source>
        <dbReference type="Google" id="ProtNLM"/>
    </source>
</evidence>
<evidence type="ECO:0000256" key="3">
    <source>
        <dbReference type="SAM" id="SignalP"/>
    </source>
</evidence>
<proteinExistence type="predicted"/>
<organism evidence="4 5">
    <name type="scientific">Cystoisospora suis</name>
    <dbReference type="NCBI Taxonomy" id="483139"/>
    <lineage>
        <taxon>Eukaryota</taxon>
        <taxon>Sar</taxon>
        <taxon>Alveolata</taxon>
        <taxon>Apicomplexa</taxon>
        <taxon>Conoidasida</taxon>
        <taxon>Coccidia</taxon>
        <taxon>Eucoccidiorida</taxon>
        <taxon>Eimeriorina</taxon>
        <taxon>Sarcocystidae</taxon>
        <taxon>Cystoisospora</taxon>
    </lineage>
</organism>
<keyword evidence="2" id="KW-0472">Membrane</keyword>
<dbReference type="VEuPathDB" id="ToxoDB:CSUI_005265"/>
<dbReference type="AlphaFoldDB" id="A0A2C6KUD1"/>
<keyword evidence="5" id="KW-1185">Reference proteome</keyword>
<dbReference type="GeneID" id="94428653"/>
<protein>
    <recommendedName>
        <fullName evidence="6">Transmembrane protein</fullName>
    </recommendedName>
</protein>
<feature type="region of interest" description="Disordered" evidence="1">
    <location>
        <begin position="163"/>
        <end position="197"/>
    </location>
</feature>
<keyword evidence="2" id="KW-0812">Transmembrane</keyword>
<keyword evidence="3" id="KW-0732">Signal</keyword>
<keyword evidence="2" id="KW-1133">Transmembrane helix</keyword>
<evidence type="ECO:0000313" key="5">
    <source>
        <dbReference type="Proteomes" id="UP000221165"/>
    </source>
</evidence>
<feature type="transmembrane region" description="Helical" evidence="2">
    <location>
        <begin position="125"/>
        <end position="145"/>
    </location>
</feature>
<accession>A0A2C6KUD1</accession>
<comment type="caution">
    <text evidence="4">The sequence shown here is derived from an EMBL/GenBank/DDBJ whole genome shotgun (WGS) entry which is preliminary data.</text>
</comment>
<feature type="chain" id="PRO_5012022134" description="Transmembrane protein" evidence="3">
    <location>
        <begin position="27"/>
        <end position="213"/>
    </location>
</feature>
<evidence type="ECO:0000313" key="4">
    <source>
        <dbReference type="EMBL" id="PHJ20897.1"/>
    </source>
</evidence>
<feature type="region of interest" description="Disordered" evidence="1">
    <location>
        <begin position="63"/>
        <end position="96"/>
    </location>
</feature>
<name>A0A2C6KUD1_9APIC</name>
<evidence type="ECO:0000256" key="1">
    <source>
        <dbReference type="SAM" id="MobiDB-lite"/>
    </source>
</evidence>
<dbReference type="RefSeq" id="XP_067922582.1">
    <property type="nucleotide sequence ID" value="XM_068065442.1"/>
</dbReference>
<feature type="signal peptide" evidence="3">
    <location>
        <begin position="1"/>
        <end position="26"/>
    </location>
</feature>
<sequence>MKGGFSRKAAPLALATSLFAFHSLCAFHLSCVDGANSVVSHSIIGRHEDGALVAGQVRSNLREERGPGAPKQLHYLDSRQNGRERRADISRSQRARRRPLRSFTHAGLVFRPGSLSKPHGGTVTVTRLLLAATLIATAALILWRFGDVLRRCVLQDAIPKEAGATSRSLSQSPGKDLNACELGPERSGRNGSQQSRRSRWEPVLATLIPILVV</sequence>
<gene>
    <name evidence="4" type="ORF">CSUI_005265</name>
</gene>
<feature type="compositionally biased region" description="Basic and acidic residues" evidence="1">
    <location>
        <begin position="74"/>
        <end position="91"/>
    </location>
</feature>
<feature type="non-terminal residue" evidence="4">
    <location>
        <position position="213"/>
    </location>
</feature>
<dbReference type="EMBL" id="MIGC01002548">
    <property type="protein sequence ID" value="PHJ20897.1"/>
    <property type="molecule type" value="Genomic_DNA"/>
</dbReference>
<dbReference type="Proteomes" id="UP000221165">
    <property type="component" value="Unassembled WGS sequence"/>
</dbReference>